<organism evidence="1 2">
    <name type="scientific">Rhizoctonia solani</name>
    <dbReference type="NCBI Taxonomy" id="456999"/>
    <lineage>
        <taxon>Eukaryota</taxon>
        <taxon>Fungi</taxon>
        <taxon>Dikarya</taxon>
        <taxon>Basidiomycota</taxon>
        <taxon>Agaricomycotina</taxon>
        <taxon>Agaricomycetes</taxon>
        <taxon>Cantharellales</taxon>
        <taxon>Ceratobasidiaceae</taxon>
        <taxon>Rhizoctonia</taxon>
    </lineage>
</organism>
<dbReference type="AlphaFoldDB" id="A0A8H7HJP8"/>
<dbReference type="OrthoDB" id="2963168at2759"/>
<reference evidence="1" key="1">
    <citation type="submission" date="2020-09" db="EMBL/GenBank/DDBJ databases">
        <title>Comparative genome analyses of four rice-infecting Rhizoctonia solani isolates reveal extensive enrichment of homogalacturonan modification genes.</title>
        <authorList>
            <person name="Lee D.-Y."/>
            <person name="Jeon J."/>
            <person name="Kim K.-T."/>
            <person name="Cheong K."/>
            <person name="Song H."/>
            <person name="Choi G."/>
            <person name="Ko J."/>
            <person name="Opiyo S.O."/>
            <person name="Zuo S."/>
            <person name="Madhav S."/>
            <person name="Lee Y.-H."/>
            <person name="Wang G.-L."/>
        </authorList>
    </citation>
    <scope>NUCLEOTIDE SEQUENCE</scope>
    <source>
        <strain evidence="1">AG1-IA WGL</strain>
    </source>
</reference>
<dbReference type="EMBL" id="JACYCD010000611">
    <property type="protein sequence ID" value="KAF8690270.1"/>
    <property type="molecule type" value="Genomic_DNA"/>
</dbReference>
<feature type="non-terminal residue" evidence="1">
    <location>
        <position position="1"/>
    </location>
</feature>
<dbReference type="Proteomes" id="UP000602905">
    <property type="component" value="Unassembled WGS sequence"/>
</dbReference>
<evidence type="ECO:0000313" key="1">
    <source>
        <dbReference type="EMBL" id="KAF8690270.1"/>
    </source>
</evidence>
<proteinExistence type="predicted"/>
<evidence type="ECO:0000313" key="2">
    <source>
        <dbReference type="Proteomes" id="UP000602905"/>
    </source>
</evidence>
<dbReference type="CDD" id="cd10170">
    <property type="entry name" value="ASKHA_NBD_HSP70"/>
    <property type="match status" value="1"/>
</dbReference>
<dbReference type="PANTHER" id="PTHR14187:SF5">
    <property type="entry name" value="HEAT SHOCK 70 KDA PROTEIN 12A"/>
    <property type="match status" value="1"/>
</dbReference>
<gene>
    <name evidence="1" type="ORF">RHS03_08961</name>
</gene>
<sequence>MVNTTLYSVISAEPALKLKEERVLACAQVGHKCVDAKFEQFLHKTLAYADLDTEDLLEYEKEGTRDFEARIKWAFDNISTNYSIAIAPPRFANPSIAVRRGRMTLSGSTIMSFFDPCIHEITAGVDHWLDKLNVPHILLTGEFGNSPYLQQALQEHYGPRGIQIYYHVNNYS</sequence>
<name>A0A8H7HJP8_9AGAM</name>
<accession>A0A8H7HJP8</accession>
<dbReference type="PANTHER" id="PTHR14187">
    <property type="entry name" value="ALPHA KINASE/ELONGATION FACTOR 2 KINASE"/>
    <property type="match status" value="1"/>
</dbReference>
<protein>
    <submittedName>
        <fullName evidence="1">ATP binding</fullName>
    </submittedName>
</protein>
<comment type="caution">
    <text evidence="1">The sequence shown here is derived from an EMBL/GenBank/DDBJ whole genome shotgun (WGS) entry which is preliminary data.</text>
</comment>